<dbReference type="EMBL" id="BARS01048001">
    <property type="protein sequence ID" value="GAG31779.1"/>
    <property type="molecule type" value="Genomic_DNA"/>
</dbReference>
<gene>
    <name evidence="4" type="ORF">S01H1_72021</name>
</gene>
<organism evidence="4">
    <name type="scientific">marine sediment metagenome</name>
    <dbReference type="NCBI Taxonomy" id="412755"/>
    <lineage>
        <taxon>unclassified sequences</taxon>
        <taxon>metagenomes</taxon>
        <taxon>ecological metagenomes</taxon>
    </lineage>
</organism>
<evidence type="ECO:0000256" key="1">
    <source>
        <dbReference type="ARBA" id="ARBA00022603"/>
    </source>
</evidence>
<proteinExistence type="predicted"/>
<evidence type="ECO:0000256" key="2">
    <source>
        <dbReference type="ARBA" id="ARBA00022679"/>
    </source>
</evidence>
<name>X0WLB3_9ZZZZ</name>
<dbReference type="AlphaFoldDB" id="X0WLB3"/>
<evidence type="ECO:0000313" key="4">
    <source>
        <dbReference type="EMBL" id="GAG31779.1"/>
    </source>
</evidence>
<dbReference type="InterPro" id="IPR007757">
    <property type="entry name" value="MT-A70-like"/>
</dbReference>
<keyword evidence="3" id="KW-0949">S-adenosyl-L-methionine</keyword>
<dbReference type="SUPFAM" id="SSF53335">
    <property type="entry name" value="S-adenosyl-L-methionine-dependent methyltransferases"/>
    <property type="match status" value="1"/>
</dbReference>
<dbReference type="PROSITE" id="PS51143">
    <property type="entry name" value="MT_A70"/>
    <property type="match status" value="1"/>
</dbReference>
<dbReference type="GO" id="GO:0003676">
    <property type="term" value="F:nucleic acid binding"/>
    <property type="evidence" value="ECO:0007669"/>
    <property type="project" value="InterPro"/>
</dbReference>
<dbReference type="PROSITE" id="PS00092">
    <property type="entry name" value="N6_MTASE"/>
    <property type="match status" value="1"/>
</dbReference>
<evidence type="ECO:0008006" key="5">
    <source>
        <dbReference type="Google" id="ProtNLM"/>
    </source>
</evidence>
<dbReference type="PANTHER" id="PTHR12829:SF7">
    <property type="entry name" value="N6-ADENOSINE-METHYLTRANSFERASE CATALYTIC SUBUNIT"/>
    <property type="match status" value="1"/>
</dbReference>
<dbReference type="InterPro" id="IPR002052">
    <property type="entry name" value="DNA_methylase_N6_adenine_CS"/>
</dbReference>
<comment type="caution">
    <text evidence="4">The sequence shown here is derived from an EMBL/GenBank/DDBJ whole genome shotgun (WGS) entry which is preliminary data.</text>
</comment>
<feature type="non-terminal residue" evidence="4">
    <location>
        <position position="1"/>
    </location>
</feature>
<evidence type="ECO:0000256" key="3">
    <source>
        <dbReference type="ARBA" id="ARBA00022691"/>
    </source>
</evidence>
<dbReference type="GO" id="GO:0032259">
    <property type="term" value="P:methylation"/>
    <property type="evidence" value="ECO:0007669"/>
    <property type="project" value="UniProtKB-KW"/>
</dbReference>
<feature type="non-terminal residue" evidence="4">
    <location>
        <position position="243"/>
    </location>
</feature>
<dbReference type="GO" id="GO:0001734">
    <property type="term" value="F:mRNA m(6)A methyltransferase activity"/>
    <property type="evidence" value="ECO:0007669"/>
    <property type="project" value="UniProtKB-ARBA"/>
</dbReference>
<dbReference type="Pfam" id="PF05063">
    <property type="entry name" value="MT-A70"/>
    <property type="match status" value="1"/>
</dbReference>
<protein>
    <recommendedName>
        <fullName evidence="5">MT-A70 family protein</fullName>
    </recommendedName>
</protein>
<sequence>YKTLQDYKLVAQKFQLSERSYNLSWSHHQAVAYQPRPVRRKLLAEAEPDAHDQPPKLSVSEVKKEAKRISRETNTPALPTDKYRVIYADPPWEYNDERAGTSAGGSAAAQYELMPTDCIAALCTNGRTIRDIAAKDSVLFLWSTVPLLPDALRVIAAWGFKYKTYFVWDKVLQYVGSYSGVRHESLILATRGSCTPNEGSFSDSVVQIKRTVHSKKPEEFYELIESLYPDGPYIELFARNTRD</sequence>
<dbReference type="InterPro" id="IPR029063">
    <property type="entry name" value="SAM-dependent_MTases_sf"/>
</dbReference>
<keyword evidence="1" id="KW-0489">Methyltransferase</keyword>
<reference evidence="4" key="1">
    <citation type="journal article" date="2014" name="Front. Microbiol.">
        <title>High frequency of phylogenetically diverse reductive dehalogenase-homologous genes in deep subseafloor sedimentary metagenomes.</title>
        <authorList>
            <person name="Kawai M."/>
            <person name="Futagami T."/>
            <person name="Toyoda A."/>
            <person name="Takaki Y."/>
            <person name="Nishi S."/>
            <person name="Hori S."/>
            <person name="Arai W."/>
            <person name="Tsubouchi T."/>
            <person name="Morono Y."/>
            <person name="Uchiyama I."/>
            <person name="Ito T."/>
            <person name="Fujiyama A."/>
            <person name="Inagaki F."/>
            <person name="Takami H."/>
        </authorList>
    </citation>
    <scope>NUCLEOTIDE SEQUENCE</scope>
    <source>
        <strain evidence="4">Expedition CK06-06</strain>
    </source>
</reference>
<keyword evidence="2" id="KW-0808">Transferase</keyword>
<dbReference type="PANTHER" id="PTHR12829">
    <property type="entry name" value="N6-ADENOSINE-METHYLTRANSFERASE"/>
    <property type="match status" value="1"/>
</dbReference>
<accession>X0WLB3</accession>